<dbReference type="GO" id="GO:0009288">
    <property type="term" value="C:bacterial-type flagellum"/>
    <property type="evidence" value="ECO:0007669"/>
    <property type="project" value="UniProtKB-SubCell"/>
</dbReference>
<evidence type="ECO:0000313" key="7">
    <source>
        <dbReference type="Proteomes" id="UP000266305"/>
    </source>
</evidence>
<dbReference type="AlphaFoldDB" id="A0AAX1UKR4"/>
<keyword evidence="3" id="KW-0964">Secreted</keyword>
<feature type="domain" description="Flagellin N-terminal" evidence="4">
    <location>
        <begin position="4"/>
        <end position="135"/>
    </location>
</feature>
<dbReference type="PANTHER" id="PTHR42792:SF2">
    <property type="entry name" value="FLAGELLIN"/>
    <property type="match status" value="1"/>
</dbReference>
<dbReference type="InterPro" id="IPR001029">
    <property type="entry name" value="Flagellin_N"/>
</dbReference>
<dbReference type="InterPro" id="IPR001492">
    <property type="entry name" value="Flagellin"/>
</dbReference>
<reference evidence="6 7" key="1">
    <citation type="submission" date="2018-08" db="EMBL/GenBank/DDBJ databases">
        <title>Draft genome sequence of Rhodobacter sphaeroides FY.</title>
        <authorList>
            <person name="Rayyan A."/>
            <person name="Meyer T.E."/>
            <person name="Kyndt J.A."/>
        </authorList>
    </citation>
    <scope>NUCLEOTIDE SEQUENCE [LARGE SCALE GENOMIC DNA]</scope>
    <source>
        <strain evidence="6 7">FY</strain>
    </source>
</reference>
<dbReference type="RefSeq" id="WP_002724684.1">
    <property type="nucleotide sequence ID" value="NZ_BJXO01000029.1"/>
</dbReference>
<keyword evidence="6" id="KW-0966">Cell projection</keyword>
<dbReference type="Proteomes" id="UP000266305">
    <property type="component" value="Unassembled WGS sequence"/>
</dbReference>
<dbReference type="GeneID" id="67449716"/>
<feature type="domain" description="Flagellin C-terminal" evidence="5">
    <location>
        <begin position="198"/>
        <end position="280"/>
    </location>
</feature>
<dbReference type="EMBL" id="QWGP01000013">
    <property type="protein sequence ID" value="RHZ94280.1"/>
    <property type="molecule type" value="Genomic_DNA"/>
</dbReference>
<evidence type="ECO:0000256" key="1">
    <source>
        <dbReference type="ARBA" id="ARBA00005709"/>
    </source>
</evidence>
<proteinExistence type="inferred from homology"/>
<evidence type="ECO:0000259" key="5">
    <source>
        <dbReference type="Pfam" id="PF00700"/>
    </source>
</evidence>
<comment type="function">
    <text evidence="3">Flagellin is the subunit protein which polymerizes to form the filaments of bacterial flagella.</text>
</comment>
<evidence type="ECO:0000313" key="6">
    <source>
        <dbReference type="EMBL" id="RHZ94280.1"/>
    </source>
</evidence>
<organism evidence="6 7">
    <name type="scientific">Cereibacter sphaeroides</name>
    <name type="common">Rhodobacter sphaeroides</name>
    <dbReference type="NCBI Taxonomy" id="1063"/>
    <lineage>
        <taxon>Bacteria</taxon>
        <taxon>Pseudomonadati</taxon>
        <taxon>Pseudomonadota</taxon>
        <taxon>Alphaproteobacteria</taxon>
        <taxon>Rhodobacterales</taxon>
        <taxon>Paracoccaceae</taxon>
        <taxon>Cereibacter</taxon>
    </lineage>
</organism>
<dbReference type="InterPro" id="IPR046358">
    <property type="entry name" value="Flagellin_C"/>
</dbReference>
<keyword evidence="2 3" id="KW-0975">Bacterial flagellum</keyword>
<dbReference type="Gene3D" id="1.20.1330.10">
    <property type="entry name" value="f41 fragment of flagellin, N-terminal domain"/>
    <property type="match status" value="1"/>
</dbReference>
<keyword evidence="6" id="KW-0282">Flagellum</keyword>
<dbReference type="Pfam" id="PF00700">
    <property type="entry name" value="Flagellin_C"/>
    <property type="match status" value="1"/>
</dbReference>
<gene>
    <name evidence="6" type="ORF">D1114_12865</name>
</gene>
<keyword evidence="6" id="KW-0969">Cilium</keyword>
<evidence type="ECO:0000256" key="3">
    <source>
        <dbReference type="RuleBase" id="RU362073"/>
    </source>
</evidence>
<comment type="subcellular location">
    <subcellularLocation>
        <location evidence="3">Secreted</location>
    </subcellularLocation>
    <subcellularLocation>
        <location evidence="3">Bacterial flagellum</location>
    </subcellularLocation>
</comment>
<dbReference type="Pfam" id="PF00669">
    <property type="entry name" value="Flagellin_N"/>
    <property type="match status" value="1"/>
</dbReference>
<dbReference type="GO" id="GO:0005198">
    <property type="term" value="F:structural molecule activity"/>
    <property type="evidence" value="ECO:0007669"/>
    <property type="project" value="UniProtKB-UniRule"/>
</dbReference>
<dbReference type="GO" id="GO:0005576">
    <property type="term" value="C:extracellular region"/>
    <property type="evidence" value="ECO:0007669"/>
    <property type="project" value="UniProtKB-SubCell"/>
</dbReference>
<comment type="similarity">
    <text evidence="1 3">Belongs to the bacterial flagellin family.</text>
</comment>
<name>A0AAX1UKR4_CERSP</name>
<comment type="caution">
    <text evidence="6">The sequence shown here is derived from an EMBL/GenBank/DDBJ whole genome shotgun (WGS) entry which is preliminary data.</text>
</comment>
<evidence type="ECO:0000259" key="4">
    <source>
        <dbReference type="Pfam" id="PF00669"/>
    </source>
</evidence>
<sequence length="281" mass="28288">MSSILTNTSAMVALQTLRSINSGLAKTQDEVSTGKAVGSAKDNAAIWSIAKVMETDASSFKVIGDQLAVAESTLAVGVTGAEQVVSLLKEMKDLAAGAANDTADFAKVQAAITAKSDQITAVINGSQLNGIALLKTDINGSGGTAYDVLASLDRTSGTVATSAVSITVAGPDFEANVNAAGVTAVADKASALTAVGEIEALIDTAIQGAATLGAAASRVTDQKGFVSKLVDSLKNGIGSMVDADMEAASAKLQALQVQQQLATQSLSIANQAPQNILTLFK</sequence>
<dbReference type="SUPFAM" id="SSF64518">
    <property type="entry name" value="Phase 1 flagellin"/>
    <property type="match status" value="1"/>
</dbReference>
<accession>A0AAX1UKR4</accession>
<evidence type="ECO:0000256" key="2">
    <source>
        <dbReference type="ARBA" id="ARBA00023143"/>
    </source>
</evidence>
<protein>
    <recommendedName>
        <fullName evidence="3">Flagellin</fullName>
    </recommendedName>
</protein>
<dbReference type="PANTHER" id="PTHR42792">
    <property type="entry name" value="FLAGELLIN"/>
    <property type="match status" value="1"/>
</dbReference>